<keyword evidence="4 6" id="KW-0408">Iron</keyword>
<evidence type="ECO:0000256" key="3">
    <source>
        <dbReference type="ARBA" id="ARBA00023002"/>
    </source>
</evidence>
<keyword evidence="9" id="KW-1185">Reference proteome</keyword>
<organism evidence="8 9">
    <name type="scientific">Monilinia laxa</name>
    <name type="common">Brown rot fungus</name>
    <name type="synonym">Sclerotinia laxa</name>
    <dbReference type="NCBI Taxonomy" id="61186"/>
    <lineage>
        <taxon>Eukaryota</taxon>
        <taxon>Fungi</taxon>
        <taxon>Dikarya</taxon>
        <taxon>Ascomycota</taxon>
        <taxon>Pezizomycotina</taxon>
        <taxon>Leotiomycetes</taxon>
        <taxon>Helotiales</taxon>
        <taxon>Sclerotiniaceae</taxon>
        <taxon>Monilinia</taxon>
    </lineage>
</organism>
<sequence>MDSNPAVHAYVSSVMCALLVAVLAFAAHVVWRLCLKTTTLTLKSRYPLPPSPAGELVWGHARLVPAEDPHLYYQRLAEKLDSDVLYFKQFFTPVVVLNSVKAAEELLSRRGANYCDRPRFVLFEVMGWGRTLTFLPWGSRFKAHRAHLQSAFTKSSVVRYRDVQEQEARQALHTITQRPEDWEIALRRFASAIVLRVAFGITLENDDDEYIKIAADAIHATGNGGSPGATIVDHLPFLRNLPYWMVPSPAIRHARKWGSAIRRLHDVPFAAAQKEFNEGVAQKSSYIYSLLEKHAQNESRGLGNDFSIKDINGSAAAIFIAGSDTTFATTLVGILNFLLHPDIFQKARALLDQTIGPHRLPSLKDRDNPKLVYLEYIVQEIVRWRPLSPLGIPHTSLHDDVYNDMFIPRGTSVYFNTWAMSRDRAVYANPDVFDPDRYRPVHQGGAGEPFLKGPFGFGRRMCVGRHLALGSVWIVLATLVSTVDVLKARDLDGRVVEPVVGFTTGLSSHPLGFDCIIRLLLVGDSAFSETKDETLQFQIFGNQKFWCAKMIRKRWR</sequence>
<protein>
    <recommendedName>
        <fullName evidence="10">Cytochrome P450</fullName>
    </recommendedName>
</protein>
<keyword evidence="5" id="KW-0843">Virulence</keyword>
<keyword evidence="7" id="KW-0503">Monooxygenase</keyword>
<dbReference type="GO" id="GO:0005506">
    <property type="term" value="F:iron ion binding"/>
    <property type="evidence" value="ECO:0007669"/>
    <property type="project" value="InterPro"/>
</dbReference>
<comment type="cofactor">
    <cofactor evidence="6">
        <name>heme</name>
        <dbReference type="ChEBI" id="CHEBI:30413"/>
    </cofactor>
</comment>
<dbReference type="InterPro" id="IPR017972">
    <property type="entry name" value="Cyt_P450_CS"/>
</dbReference>
<keyword evidence="2 6" id="KW-0479">Metal-binding</keyword>
<dbReference type="InterPro" id="IPR002401">
    <property type="entry name" value="Cyt_P450_E_grp-I"/>
</dbReference>
<dbReference type="PRINTS" id="PR00463">
    <property type="entry name" value="EP450I"/>
</dbReference>
<evidence type="ECO:0000256" key="6">
    <source>
        <dbReference type="PIRSR" id="PIRSR602401-1"/>
    </source>
</evidence>
<dbReference type="Proteomes" id="UP000326757">
    <property type="component" value="Unassembled WGS sequence"/>
</dbReference>
<accession>A0A5N6K410</accession>
<dbReference type="Pfam" id="PF00067">
    <property type="entry name" value="p450"/>
    <property type="match status" value="1"/>
</dbReference>
<dbReference type="CDD" id="cd11065">
    <property type="entry name" value="CYP64-like"/>
    <property type="match status" value="1"/>
</dbReference>
<reference evidence="8 9" key="1">
    <citation type="submission" date="2019-06" db="EMBL/GenBank/DDBJ databases">
        <title>Genome Sequence of the Brown Rot Fungal Pathogen Monilinia laxa.</title>
        <authorList>
            <person name="De Miccolis Angelini R.M."/>
            <person name="Landi L."/>
            <person name="Abate D."/>
            <person name="Pollastro S."/>
            <person name="Romanazzi G."/>
            <person name="Faretra F."/>
        </authorList>
    </citation>
    <scope>NUCLEOTIDE SEQUENCE [LARGE SCALE GENOMIC DNA]</scope>
    <source>
        <strain evidence="8 9">Mlax316</strain>
    </source>
</reference>
<evidence type="ECO:0000256" key="1">
    <source>
        <dbReference type="ARBA" id="ARBA00010617"/>
    </source>
</evidence>
<comment type="similarity">
    <text evidence="1 7">Belongs to the cytochrome P450 family.</text>
</comment>
<dbReference type="OrthoDB" id="2789670at2759"/>
<evidence type="ECO:0000256" key="5">
    <source>
        <dbReference type="ARBA" id="ARBA00023026"/>
    </source>
</evidence>
<feature type="binding site" description="axial binding residue" evidence="6">
    <location>
        <position position="462"/>
    </location>
    <ligand>
        <name>heme</name>
        <dbReference type="ChEBI" id="CHEBI:30413"/>
    </ligand>
    <ligandPart>
        <name>Fe</name>
        <dbReference type="ChEBI" id="CHEBI:18248"/>
    </ligandPart>
</feature>
<dbReference type="GO" id="GO:0020037">
    <property type="term" value="F:heme binding"/>
    <property type="evidence" value="ECO:0007669"/>
    <property type="project" value="InterPro"/>
</dbReference>
<evidence type="ECO:0000256" key="2">
    <source>
        <dbReference type="ARBA" id="ARBA00022723"/>
    </source>
</evidence>
<dbReference type="InterPro" id="IPR036396">
    <property type="entry name" value="Cyt_P450_sf"/>
</dbReference>
<dbReference type="InterPro" id="IPR050364">
    <property type="entry name" value="Cytochrome_P450_fung"/>
</dbReference>
<evidence type="ECO:0008006" key="10">
    <source>
        <dbReference type="Google" id="ProtNLM"/>
    </source>
</evidence>
<gene>
    <name evidence="8" type="ORF">EYC80_002490</name>
</gene>
<evidence type="ECO:0000256" key="7">
    <source>
        <dbReference type="RuleBase" id="RU000461"/>
    </source>
</evidence>
<dbReference type="AlphaFoldDB" id="A0A5N6K410"/>
<name>A0A5N6K410_MONLA</name>
<dbReference type="PRINTS" id="PR00385">
    <property type="entry name" value="P450"/>
</dbReference>
<dbReference type="PROSITE" id="PS00086">
    <property type="entry name" value="CYTOCHROME_P450"/>
    <property type="match status" value="1"/>
</dbReference>
<keyword evidence="6 7" id="KW-0349">Heme</keyword>
<dbReference type="Gene3D" id="1.10.630.10">
    <property type="entry name" value="Cytochrome P450"/>
    <property type="match status" value="1"/>
</dbReference>
<dbReference type="InterPro" id="IPR001128">
    <property type="entry name" value="Cyt_P450"/>
</dbReference>
<evidence type="ECO:0000313" key="8">
    <source>
        <dbReference type="EMBL" id="KAB8297105.1"/>
    </source>
</evidence>
<dbReference type="PANTHER" id="PTHR46300">
    <property type="entry name" value="P450, PUTATIVE (EUROFUNG)-RELATED-RELATED"/>
    <property type="match status" value="1"/>
</dbReference>
<dbReference type="GO" id="GO:0004497">
    <property type="term" value="F:monooxygenase activity"/>
    <property type="evidence" value="ECO:0007669"/>
    <property type="project" value="UniProtKB-KW"/>
</dbReference>
<evidence type="ECO:0000313" key="9">
    <source>
        <dbReference type="Proteomes" id="UP000326757"/>
    </source>
</evidence>
<comment type="caution">
    <text evidence="8">The sequence shown here is derived from an EMBL/GenBank/DDBJ whole genome shotgun (WGS) entry which is preliminary data.</text>
</comment>
<dbReference type="SUPFAM" id="SSF48264">
    <property type="entry name" value="Cytochrome P450"/>
    <property type="match status" value="1"/>
</dbReference>
<dbReference type="PANTHER" id="PTHR46300:SF5">
    <property type="entry name" value="CYTOCHROME P450"/>
    <property type="match status" value="1"/>
</dbReference>
<dbReference type="EMBL" id="VIGI01000008">
    <property type="protein sequence ID" value="KAB8297105.1"/>
    <property type="molecule type" value="Genomic_DNA"/>
</dbReference>
<keyword evidence="3 7" id="KW-0560">Oxidoreductase</keyword>
<evidence type="ECO:0000256" key="4">
    <source>
        <dbReference type="ARBA" id="ARBA00023004"/>
    </source>
</evidence>
<dbReference type="GO" id="GO:0016705">
    <property type="term" value="F:oxidoreductase activity, acting on paired donors, with incorporation or reduction of molecular oxygen"/>
    <property type="evidence" value="ECO:0007669"/>
    <property type="project" value="InterPro"/>
</dbReference>
<proteinExistence type="inferred from homology"/>